<keyword evidence="1" id="KW-0812">Transmembrane</keyword>
<evidence type="ECO:0000256" key="1">
    <source>
        <dbReference type="SAM" id="Phobius"/>
    </source>
</evidence>
<dbReference type="AlphaFoldDB" id="A0A6J7GL75"/>
<feature type="domain" description="Alpha/beta-hydrolase catalytic" evidence="2">
    <location>
        <begin position="151"/>
        <end position="409"/>
    </location>
</feature>
<dbReference type="Pfam" id="PF10081">
    <property type="entry name" value="Abhydrolase_9"/>
    <property type="match status" value="1"/>
</dbReference>
<feature type="transmembrane region" description="Helical" evidence="1">
    <location>
        <begin position="32"/>
        <end position="55"/>
    </location>
</feature>
<dbReference type="EMBL" id="CAFBMR010000017">
    <property type="protein sequence ID" value="CAB4909197.1"/>
    <property type="molecule type" value="Genomic_DNA"/>
</dbReference>
<gene>
    <name evidence="3" type="ORF">UFOPK3610_00660</name>
</gene>
<keyword evidence="1" id="KW-1133">Transmembrane helix</keyword>
<dbReference type="InterPro" id="IPR029058">
    <property type="entry name" value="AB_hydrolase_fold"/>
</dbReference>
<evidence type="ECO:0000313" key="3">
    <source>
        <dbReference type="EMBL" id="CAB4909197.1"/>
    </source>
</evidence>
<name>A0A6J7GL75_9ZZZZ</name>
<evidence type="ECO:0000259" key="2">
    <source>
        <dbReference type="Pfam" id="PF10081"/>
    </source>
</evidence>
<dbReference type="SUPFAM" id="SSF53474">
    <property type="entry name" value="alpha/beta-Hydrolases"/>
    <property type="match status" value="1"/>
</dbReference>
<accession>A0A6J7GL75</accession>
<reference evidence="3" key="1">
    <citation type="submission" date="2020-05" db="EMBL/GenBank/DDBJ databases">
        <authorList>
            <person name="Chiriac C."/>
            <person name="Salcher M."/>
            <person name="Ghai R."/>
            <person name="Kavagutti S V."/>
        </authorList>
    </citation>
    <scope>NUCLEOTIDE SEQUENCE</scope>
</reference>
<sequence length="444" mass="46627">MRKFPLLAGVVTGAAAGYLASKPSLMSWPTQVRAAVIGACAVEVGITTAWAVGGFRLPRPGVFAGLAGVGVVAGVGGTLAARKVLAGLATKGRTMDTAFAQEPMSAHLSTATSSWLDYRTVGREGARFLHSVVSAEDIEQVTGQPAVAEPVRVFVGVASAPTVQARVDIAMAELERTGAFERSTLIVEAPAGTGYANPTPISVVEVLLRGDVATVAVSYGLLPSFLSLGKVPLAAQTQAALLAALRAKLATLPRRPRLLVYGESLGARVLQTAIPAGFPDLDINGIDGALWVGTPGGKLSDVFHAEVSSSSVTVDRPEQLPDLTGKPRPRVWFLEHDGDPIVHNRPRLALHRSAWLTPGEPRGRNVPPKMSWVPGITWLQVLIDTFFASNVKPGLFESRGHDYRADLGAVVTAAYDLPAGGDIPARLEEFLRKAEVARAAQLGA</sequence>
<proteinExistence type="predicted"/>
<protein>
    <submittedName>
        <fullName evidence="3">Unannotated protein</fullName>
    </submittedName>
</protein>
<organism evidence="3">
    <name type="scientific">freshwater metagenome</name>
    <dbReference type="NCBI Taxonomy" id="449393"/>
    <lineage>
        <taxon>unclassified sequences</taxon>
        <taxon>metagenomes</taxon>
        <taxon>ecological metagenomes</taxon>
    </lineage>
</organism>
<keyword evidence="1" id="KW-0472">Membrane</keyword>
<feature type="transmembrane region" description="Helical" evidence="1">
    <location>
        <begin position="62"/>
        <end position="81"/>
    </location>
</feature>
<dbReference type="InterPro" id="IPR027787">
    <property type="entry name" value="Alpha/beta-hydrolase_catalytic"/>
</dbReference>